<organism evidence="1 2">
    <name type="scientific">Trichobilharzia regenti</name>
    <name type="common">Nasal bird schistosome</name>
    <dbReference type="NCBI Taxonomy" id="157069"/>
    <lineage>
        <taxon>Eukaryota</taxon>
        <taxon>Metazoa</taxon>
        <taxon>Spiralia</taxon>
        <taxon>Lophotrochozoa</taxon>
        <taxon>Platyhelminthes</taxon>
        <taxon>Trematoda</taxon>
        <taxon>Digenea</taxon>
        <taxon>Strigeidida</taxon>
        <taxon>Schistosomatoidea</taxon>
        <taxon>Schistosomatidae</taxon>
        <taxon>Trichobilharzia</taxon>
    </lineage>
</organism>
<name>A0AA85JKX8_TRIRE</name>
<sequence>ISDFQIRFFNSCISWSRQLTPGCLPANRENKTLTSVIMFTSQLKLGLKCSCG</sequence>
<reference evidence="2" key="2">
    <citation type="submission" date="2023-11" db="UniProtKB">
        <authorList>
            <consortium name="WormBaseParasite"/>
        </authorList>
    </citation>
    <scope>IDENTIFICATION</scope>
</reference>
<protein>
    <submittedName>
        <fullName evidence="2">Uncharacterized protein</fullName>
    </submittedName>
</protein>
<proteinExistence type="predicted"/>
<evidence type="ECO:0000313" key="1">
    <source>
        <dbReference type="Proteomes" id="UP000050795"/>
    </source>
</evidence>
<accession>A0AA85JKX8</accession>
<dbReference type="WBParaSite" id="TREG1_26270.1">
    <property type="protein sequence ID" value="TREG1_26270.1"/>
    <property type="gene ID" value="TREG1_26270"/>
</dbReference>
<dbReference type="Proteomes" id="UP000050795">
    <property type="component" value="Unassembled WGS sequence"/>
</dbReference>
<keyword evidence="1" id="KW-1185">Reference proteome</keyword>
<reference evidence="1" key="1">
    <citation type="submission" date="2022-06" db="EMBL/GenBank/DDBJ databases">
        <authorList>
            <person name="Berger JAMES D."/>
            <person name="Berger JAMES D."/>
        </authorList>
    </citation>
    <scope>NUCLEOTIDE SEQUENCE [LARGE SCALE GENOMIC DNA]</scope>
</reference>
<dbReference type="AlphaFoldDB" id="A0AA85JKX8"/>
<evidence type="ECO:0000313" key="2">
    <source>
        <dbReference type="WBParaSite" id="TREG1_26270.1"/>
    </source>
</evidence>